<proteinExistence type="predicted"/>
<feature type="region of interest" description="Disordered" evidence="1">
    <location>
        <begin position="66"/>
        <end position="215"/>
    </location>
</feature>
<dbReference type="Proteomes" id="UP000663864">
    <property type="component" value="Unassembled WGS sequence"/>
</dbReference>
<feature type="compositionally biased region" description="Acidic residues" evidence="1">
    <location>
        <begin position="111"/>
        <end position="120"/>
    </location>
</feature>
<dbReference type="PANTHER" id="PTHR12722:SF0">
    <property type="entry name" value="PROTEIN FAM50A"/>
    <property type="match status" value="1"/>
</dbReference>
<accession>A0A814P388</accession>
<feature type="compositionally biased region" description="Low complexity" evidence="1">
    <location>
        <begin position="342"/>
        <end position="362"/>
    </location>
</feature>
<dbReference type="Pfam" id="PF04921">
    <property type="entry name" value="XAP5"/>
    <property type="match status" value="1"/>
</dbReference>
<feature type="compositionally biased region" description="Polar residues" evidence="1">
    <location>
        <begin position="154"/>
        <end position="163"/>
    </location>
</feature>
<feature type="region of interest" description="Disordered" evidence="1">
    <location>
        <begin position="342"/>
        <end position="366"/>
    </location>
</feature>
<dbReference type="EMBL" id="CAJOBD010000363">
    <property type="protein sequence ID" value="CAF3654302.1"/>
    <property type="molecule type" value="Genomic_DNA"/>
</dbReference>
<dbReference type="InterPro" id="IPR007005">
    <property type="entry name" value="XAP5"/>
</dbReference>
<name>A0A814P388_9BILA</name>
<dbReference type="Proteomes" id="UP000663836">
    <property type="component" value="Unassembled WGS sequence"/>
</dbReference>
<dbReference type="GO" id="GO:0006325">
    <property type="term" value="P:chromatin organization"/>
    <property type="evidence" value="ECO:0007669"/>
    <property type="project" value="TreeGrafter"/>
</dbReference>
<feature type="compositionally biased region" description="Basic and acidic residues" evidence="1">
    <location>
        <begin position="66"/>
        <end position="100"/>
    </location>
</feature>
<comment type="caution">
    <text evidence="3">The sequence shown here is derived from an EMBL/GenBank/DDBJ whole genome shotgun (WGS) entry which is preliminary data.</text>
</comment>
<gene>
    <name evidence="4" type="ORF">JBS370_LOCUS6534</name>
    <name evidence="3" type="ORF">ZHD862_LOCUS17510</name>
</gene>
<dbReference type="PANTHER" id="PTHR12722">
    <property type="entry name" value="XAP-5 PROTEIN-RELATED"/>
    <property type="match status" value="1"/>
</dbReference>
<dbReference type="EMBL" id="CAJNOT010000872">
    <property type="protein sequence ID" value="CAF1099336.1"/>
    <property type="molecule type" value="Genomic_DNA"/>
</dbReference>
<evidence type="ECO:0000313" key="5">
    <source>
        <dbReference type="Proteomes" id="UP000663864"/>
    </source>
</evidence>
<feature type="region of interest" description="Disordered" evidence="1">
    <location>
        <begin position="1"/>
        <end position="27"/>
    </location>
</feature>
<organism evidence="3 5">
    <name type="scientific">Rotaria sordida</name>
    <dbReference type="NCBI Taxonomy" id="392033"/>
    <lineage>
        <taxon>Eukaryota</taxon>
        <taxon>Metazoa</taxon>
        <taxon>Spiralia</taxon>
        <taxon>Gnathifera</taxon>
        <taxon>Rotifera</taxon>
        <taxon>Eurotatoria</taxon>
        <taxon>Bdelloidea</taxon>
        <taxon>Philodinida</taxon>
        <taxon>Philodinidae</taxon>
        <taxon>Rotaria</taxon>
    </lineage>
</organism>
<dbReference type="InterPro" id="IPR048337">
    <property type="entry name" value="FAM50A/XAP5_C"/>
</dbReference>
<dbReference type="AlphaFoldDB" id="A0A814P388"/>
<protein>
    <recommendedName>
        <fullName evidence="2">FAM50A/XAP5 C-terminal domain-containing protein</fullName>
    </recommendedName>
</protein>
<evidence type="ECO:0000313" key="4">
    <source>
        <dbReference type="EMBL" id="CAF3654302.1"/>
    </source>
</evidence>
<dbReference type="GO" id="GO:0005634">
    <property type="term" value="C:nucleus"/>
    <property type="evidence" value="ECO:0007669"/>
    <property type="project" value="InterPro"/>
</dbReference>
<evidence type="ECO:0000259" key="2">
    <source>
        <dbReference type="Pfam" id="PF04921"/>
    </source>
</evidence>
<reference evidence="3" key="1">
    <citation type="submission" date="2021-02" db="EMBL/GenBank/DDBJ databases">
        <authorList>
            <person name="Nowell W R."/>
        </authorList>
    </citation>
    <scope>NUCLEOTIDE SEQUENCE</scope>
</reference>
<evidence type="ECO:0000256" key="1">
    <source>
        <dbReference type="SAM" id="MobiDB-lite"/>
    </source>
</evidence>
<feature type="domain" description="FAM50A/XAP5 C-terminal" evidence="2">
    <location>
        <begin position="238"/>
        <end position="401"/>
    </location>
</feature>
<feature type="compositionally biased region" description="Low complexity" evidence="1">
    <location>
        <begin position="121"/>
        <end position="130"/>
    </location>
</feature>
<evidence type="ECO:0000313" key="3">
    <source>
        <dbReference type="EMBL" id="CAF1099336.1"/>
    </source>
</evidence>
<sequence length="412" mass="48680">MRADQLVKRRQQEHEQMEMKKRKIEEDNRMQAIEEKFKAHYDAVEQMLKTDTVGLVSLDEMKKKQEEMIHAREQQLAREKEAKLSESMRNKLNNRKDTGIHQRPNKLSFADEWEEEEEEQQQQQQQQQQQDNDEEDNEPITKKQQLKNEEPITTDDNSLSNDLPKNEDVDSNDSTSEQELTPAELDRLVAASKKKRLGKNPDVDTSFLPDKDREEEERILREKLRQEWVEKQQRLKNEEVDLVFSYWDGSGHRRSVRIKKRMTIQMFLSKALEILRRENMFNELKSASVDQLIFVKDDVILPHHYSFYDFIVTRARGRTGLLFTFTEPLKPNAIIEVPATATTTGMNTNDSTSSSTNDNQSSPGQISHAGKICLRAWYERNKHIFPSCRWEPYDPEKRWTTHEQPKNRFCVK</sequence>